<accession>A0AA40EK86</accession>
<feature type="compositionally biased region" description="Polar residues" evidence="1">
    <location>
        <begin position="107"/>
        <end position="116"/>
    </location>
</feature>
<keyword evidence="3" id="KW-1185">Reference proteome</keyword>
<feature type="region of interest" description="Disordered" evidence="1">
    <location>
        <begin position="34"/>
        <end position="257"/>
    </location>
</feature>
<reference evidence="2" key="1">
    <citation type="submission" date="2023-06" db="EMBL/GenBank/DDBJ databases">
        <title>Genome-scale phylogeny and comparative genomics of the fungal order Sordariales.</title>
        <authorList>
            <consortium name="Lawrence Berkeley National Laboratory"/>
            <person name="Hensen N."/>
            <person name="Bonometti L."/>
            <person name="Westerberg I."/>
            <person name="Brannstrom I.O."/>
            <person name="Guillou S."/>
            <person name="Cros-Aarteil S."/>
            <person name="Calhoun S."/>
            <person name="Haridas S."/>
            <person name="Kuo A."/>
            <person name="Mondo S."/>
            <person name="Pangilinan J."/>
            <person name="Riley R."/>
            <person name="LaButti K."/>
            <person name="Andreopoulos B."/>
            <person name="Lipzen A."/>
            <person name="Chen C."/>
            <person name="Yanf M."/>
            <person name="Daum C."/>
            <person name="Ng V."/>
            <person name="Clum A."/>
            <person name="Steindorff A."/>
            <person name="Ohm R."/>
            <person name="Martin F."/>
            <person name="Silar P."/>
            <person name="Natvig D."/>
            <person name="Lalanne C."/>
            <person name="Gautier V."/>
            <person name="Ament-velasquez S.L."/>
            <person name="Kruys A."/>
            <person name="Hutchinson M.I."/>
            <person name="Powell A.J."/>
            <person name="Barry K."/>
            <person name="Miller A.N."/>
            <person name="Grigoriev I.V."/>
            <person name="Debuchy R."/>
            <person name="Gladieux P."/>
            <person name="Thoren M.H."/>
            <person name="Johannesson H."/>
        </authorList>
    </citation>
    <scope>NUCLEOTIDE SEQUENCE</scope>
    <source>
        <strain evidence="2">SMH3187-1</strain>
    </source>
</reference>
<proteinExistence type="predicted"/>
<dbReference type="EMBL" id="JAUKUD010000006">
    <property type="protein sequence ID" value="KAK0740861.1"/>
    <property type="molecule type" value="Genomic_DNA"/>
</dbReference>
<organism evidence="2 3">
    <name type="scientific">Schizothecium vesticola</name>
    <dbReference type="NCBI Taxonomy" id="314040"/>
    <lineage>
        <taxon>Eukaryota</taxon>
        <taxon>Fungi</taxon>
        <taxon>Dikarya</taxon>
        <taxon>Ascomycota</taxon>
        <taxon>Pezizomycotina</taxon>
        <taxon>Sordariomycetes</taxon>
        <taxon>Sordariomycetidae</taxon>
        <taxon>Sordariales</taxon>
        <taxon>Schizotheciaceae</taxon>
        <taxon>Schizothecium</taxon>
    </lineage>
</organism>
<feature type="compositionally biased region" description="Basic and acidic residues" evidence="1">
    <location>
        <begin position="169"/>
        <end position="200"/>
    </location>
</feature>
<feature type="compositionally biased region" description="Basic residues" evidence="1">
    <location>
        <begin position="237"/>
        <end position="246"/>
    </location>
</feature>
<dbReference type="Proteomes" id="UP001172155">
    <property type="component" value="Unassembled WGS sequence"/>
</dbReference>
<sequence>MPDHPSRPPIAPALPELTNTLAFSLTKKTSLLASLRSKHRSSQTQPTTATTTATTKKGFSSLTTTTTTPPLSSIPTPIPKPHQPNQNDDLDSSFRLAPNAGIGQAPPSASGTNGTATARDAETRQLARKILGRNAARQVQEARDARAGSRGVKRRGGGGGAEESESEEELGRSAVGRERARGVRSKLGDGDGLKGGEREGGGGNGAVDVGGRGEGEVVEESAADVESVPRGDDENKPKKKRKKNKGTAKGASGGEGA</sequence>
<evidence type="ECO:0000313" key="3">
    <source>
        <dbReference type="Proteomes" id="UP001172155"/>
    </source>
</evidence>
<gene>
    <name evidence="2" type="ORF">B0T18DRAFT_218895</name>
</gene>
<comment type="caution">
    <text evidence="2">The sequence shown here is derived from an EMBL/GenBank/DDBJ whole genome shotgun (WGS) entry which is preliminary data.</text>
</comment>
<evidence type="ECO:0000313" key="2">
    <source>
        <dbReference type="EMBL" id="KAK0740861.1"/>
    </source>
</evidence>
<dbReference type="AlphaFoldDB" id="A0AA40EK86"/>
<feature type="compositionally biased region" description="Low complexity" evidence="1">
    <location>
        <begin position="47"/>
        <end position="75"/>
    </location>
</feature>
<evidence type="ECO:0000256" key="1">
    <source>
        <dbReference type="SAM" id="MobiDB-lite"/>
    </source>
</evidence>
<feature type="compositionally biased region" description="Gly residues" evidence="1">
    <location>
        <begin position="201"/>
        <end position="212"/>
    </location>
</feature>
<feature type="compositionally biased region" description="Basic and acidic residues" evidence="1">
    <location>
        <begin position="227"/>
        <end position="236"/>
    </location>
</feature>
<protein>
    <submittedName>
        <fullName evidence="2">Uncharacterized protein</fullName>
    </submittedName>
</protein>
<name>A0AA40EK86_9PEZI</name>